<name>A0A1B1NMQ2_9VIBR</name>
<evidence type="ECO:0000313" key="4">
    <source>
        <dbReference type="Proteomes" id="UP000092528"/>
    </source>
</evidence>
<evidence type="ECO:0000313" key="5">
    <source>
        <dbReference type="Proteomes" id="UP000095131"/>
    </source>
</evidence>
<keyword evidence="1" id="KW-1133">Transmembrane helix</keyword>
<organism evidence="3 5">
    <name type="scientific">Vibrio scophthalmi</name>
    <dbReference type="NCBI Taxonomy" id="45658"/>
    <lineage>
        <taxon>Bacteria</taxon>
        <taxon>Pseudomonadati</taxon>
        <taxon>Pseudomonadota</taxon>
        <taxon>Gammaproteobacteria</taxon>
        <taxon>Vibrionales</taxon>
        <taxon>Vibrionaceae</taxon>
        <taxon>Vibrio</taxon>
    </lineage>
</organism>
<reference evidence="3 5" key="2">
    <citation type="submission" date="2016-08" db="EMBL/GenBank/DDBJ databases">
        <title>Genome sequencing of Vibrio scophthalmi strain FP3289, an isolated from Paralichthys olivaceus.</title>
        <authorList>
            <person name="Han H.-J."/>
        </authorList>
    </citation>
    <scope>NUCLEOTIDE SEQUENCE [LARGE SCALE GENOMIC DNA]</scope>
    <source>
        <strain evidence="3 5">FP3289</strain>
    </source>
</reference>
<accession>A0A1B1NMQ2</accession>
<protein>
    <submittedName>
        <fullName evidence="3">Uncharacterized protein</fullName>
    </submittedName>
</protein>
<keyword evidence="1" id="KW-0472">Membrane</keyword>
<keyword evidence="4" id="KW-1185">Reference proteome</keyword>
<dbReference type="KEGG" id="vsc:VSVS12_01168"/>
<evidence type="ECO:0000313" key="2">
    <source>
        <dbReference type="EMBL" id="ANU36955.1"/>
    </source>
</evidence>
<proteinExistence type="predicted"/>
<reference evidence="2 4" key="1">
    <citation type="submission" date="2016-07" db="EMBL/GenBank/DDBJ databases">
        <title>Genome sequencing of Vibrio scophthalmi strain VS-05, an isolated from Paralichthys olivaceus.</title>
        <authorList>
            <person name="Han H.-J."/>
        </authorList>
    </citation>
    <scope>NUCLEOTIDE SEQUENCE [LARGE SCALE GENOMIC DNA]</scope>
    <source>
        <strain evidence="2 4">VS-05</strain>
    </source>
</reference>
<dbReference type="Proteomes" id="UP000095131">
    <property type="component" value="Unassembled WGS sequence"/>
</dbReference>
<sequence length="33" mass="3761">MERQEMIHPSNFGVISRTCLFSFAGLIGVFLFI</sequence>
<feature type="transmembrane region" description="Helical" evidence="1">
    <location>
        <begin position="12"/>
        <end position="32"/>
    </location>
</feature>
<dbReference type="EMBL" id="CP016414">
    <property type="protein sequence ID" value="ANU36955.1"/>
    <property type="molecule type" value="Genomic_DNA"/>
</dbReference>
<gene>
    <name evidence="3" type="ORF">VSF3289_02167</name>
    <name evidence="2" type="ORF">VSVS05_01830</name>
</gene>
<dbReference type="AlphaFoldDB" id="A0A1B1NMQ2"/>
<evidence type="ECO:0000256" key="1">
    <source>
        <dbReference type="SAM" id="Phobius"/>
    </source>
</evidence>
<keyword evidence="1" id="KW-0812">Transmembrane</keyword>
<dbReference type="STRING" id="45658.VSVS12_01168"/>
<dbReference type="Proteomes" id="UP000092528">
    <property type="component" value="Chromosome 1"/>
</dbReference>
<evidence type="ECO:0000313" key="3">
    <source>
        <dbReference type="EMBL" id="ODS11900.1"/>
    </source>
</evidence>
<dbReference type="EMBL" id="MDCJ01000002">
    <property type="protein sequence ID" value="ODS11900.1"/>
    <property type="molecule type" value="Genomic_DNA"/>
</dbReference>